<dbReference type="Gene3D" id="1.25.40.10">
    <property type="entry name" value="Tetratricopeptide repeat domain"/>
    <property type="match status" value="2"/>
</dbReference>
<dbReference type="PANTHER" id="PTHR13471">
    <property type="entry name" value="TETRATRICOPEPTIDE-LIKE HELICAL"/>
    <property type="match status" value="1"/>
</dbReference>
<dbReference type="EMBL" id="JACVVK020000148">
    <property type="protein sequence ID" value="KAK7488650.1"/>
    <property type="molecule type" value="Genomic_DNA"/>
</dbReference>
<dbReference type="Proteomes" id="UP001519460">
    <property type="component" value="Unassembled WGS sequence"/>
</dbReference>
<dbReference type="SMART" id="SM00386">
    <property type="entry name" value="HAT"/>
    <property type="match status" value="3"/>
</dbReference>
<sequence>MESKPAPLFPVTATQPVAPGGKGCLFPAAVEALEGVGDNATEEPDWLENKSFLPTAALLAEEERKSRLAAPPESPHSEEVKPEEFWHHQTGKTFVEEVPGLQPEFAFRVDRKAEKSLWNYDSIYKSHIARYFRCSDSCLGNPEISLRMTNPKHKDAVERYYTKDKRKVVRARGQTIRPDKDADDRSCQYLSIKDKEVKEEYATGLSDTANPLGILDQATNLYSQGLGLPMKETDGDRTGLNEEMFEKVAFYNKSLHDNPSNVKLWLEFVSFQDVVFQDAKFSSQSYANQRLRDSFQPPRACIEKKIAILEKALEANPSSLELKIIKLEIQQDVVDSGALAKEWDKLLFVHSGDVRLWRHYLMFQQSRLSTFTVSRTIKLYHRCFKTLSPILEGKVKVVKVTDNLEEEMIGVFTQYCDFLHHCGFTEKAVASYQALIEFNLFRPPTLNLVPTQDCVAVFESFWDSSVARFGECGARGWAAWVEGSKGGCLTVERINQVSTEEEQEEILTQDAAVWQKWLRIEHLREHAHWLPWRPDPSKGETEEDCEDFDRLVLYEDVAPVLFRLQQSASCLRIVQLMVEFLGLVQASEGCHADRVLEFEQLRLCTLHQVAAASGLDVGFSADSQWKPRTEIAAFVEEVVRQSAAYFSGWQRSALVCQLLQLQREKHGCRDMQSVPVQVSKEVRKYGKNLLKEMQNRNDLMVWNAYIRNEWALGKTKDAVSMLETALAMFSSTTPRDDHAAMAGLCSLYHTLAEIHFNFSPLELMKSEGRHSAPSQETREKVMSCFQCLLDKTKYIPGKVGQVSAAQVLRSRRKFQGIVASLLEDSSVLTGAAVKHYLVRLVNCFALFELCTAGIDDAVQVFDSVLQTLKSLQGSSNSSSEQKTSSRNLEEDLTLCLISVLRNYMSIEVVPLTKLRARLNSALSHFPDNSLLLRQLLDLEAQTHIAGRLRRYFEAATRDPDSLYPVLFEVLGEMGRHSKIQQAMKTDLHTGLQVQGPVSESISDTGTMHRVRAACERGLQHKVTQHCPLLWRLYLKFEAVFGSRERAKGIFYRSLQSCPWAKVLYLDGAEVFGEEQLQELVDLMTEKELRVQIPMEEVELLLNSEPQNADDVMAEPDTDQNSPAGDLSPSGAIPEDSVR</sequence>
<evidence type="ECO:0000256" key="3">
    <source>
        <dbReference type="ARBA" id="ARBA00023242"/>
    </source>
</evidence>
<evidence type="ECO:0000313" key="5">
    <source>
        <dbReference type="EMBL" id="KAK7488650.1"/>
    </source>
</evidence>
<gene>
    <name evidence="5" type="ORF">BaRGS_00020103</name>
</gene>
<dbReference type="InterPro" id="IPR011990">
    <property type="entry name" value="TPR-like_helical_dom_sf"/>
</dbReference>
<name>A0ABD0KPC6_9CAEN</name>
<dbReference type="Pfam" id="PF08424">
    <property type="entry name" value="NRDE-2"/>
    <property type="match status" value="1"/>
</dbReference>
<keyword evidence="6" id="KW-1185">Reference proteome</keyword>
<evidence type="ECO:0000256" key="4">
    <source>
        <dbReference type="SAM" id="MobiDB-lite"/>
    </source>
</evidence>
<feature type="region of interest" description="Disordered" evidence="4">
    <location>
        <begin position="1103"/>
        <end position="1138"/>
    </location>
</feature>
<feature type="region of interest" description="Disordered" evidence="4">
    <location>
        <begin position="63"/>
        <end position="82"/>
    </location>
</feature>
<dbReference type="SUPFAM" id="SSF48452">
    <property type="entry name" value="TPR-like"/>
    <property type="match status" value="1"/>
</dbReference>
<comment type="caution">
    <text evidence="5">The sequence shown here is derived from an EMBL/GenBank/DDBJ whole genome shotgun (WGS) entry which is preliminary data.</text>
</comment>
<organism evidence="5 6">
    <name type="scientific">Batillaria attramentaria</name>
    <dbReference type="NCBI Taxonomy" id="370345"/>
    <lineage>
        <taxon>Eukaryota</taxon>
        <taxon>Metazoa</taxon>
        <taxon>Spiralia</taxon>
        <taxon>Lophotrochozoa</taxon>
        <taxon>Mollusca</taxon>
        <taxon>Gastropoda</taxon>
        <taxon>Caenogastropoda</taxon>
        <taxon>Sorbeoconcha</taxon>
        <taxon>Cerithioidea</taxon>
        <taxon>Batillariidae</taxon>
        <taxon>Batillaria</taxon>
    </lineage>
</organism>
<dbReference type="PANTHER" id="PTHR13471:SF0">
    <property type="entry name" value="NUCLEAR EXOSOME REGULATOR NRDE2"/>
    <property type="match status" value="1"/>
</dbReference>
<evidence type="ECO:0000256" key="1">
    <source>
        <dbReference type="ARBA" id="ARBA00004123"/>
    </source>
</evidence>
<evidence type="ECO:0008006" key="7">
    <source>
        <dbReference type="Google" id="ProtNLM"/>
    </source>
</evidence>
<accession>A0ABD0KPC6</accession>
<evidence type="ECO:0000313" key="6">
    <source>
        <dbReference type="Proteomes" id="UP001519460"/>
    </source>
</evidence>
<dbReference type="InterPro" id="IPR003107">
    <property type="entry name" value="HAT"/>
</dbReference>
<protein>
    <recommendedName>
        <fullName evidence="7">Protein NRDE2 homolog</fullName>
    </recommendedName>
</protein>
<reference evidence="5 6" key="1">
    <citation type="journal article" date="2023" name="Sci. Data">
        <title>Genome assembly of the Korean intertidal mud-creeper Batillaria attramentaria.</title>
        <authorList>
            <person name="Patra A.K."/>
            <person name="Ho P.T."/>
            <person name="Jun S."/>
            <person name="Lee S.J."/>
            <person name="Kim Y."/>
            <person name="Won Y.J."/>
        </authorList>
    </citation>
    <scope>NUCLEOTIDE SEQUENCE [LARGE SCALE GENOMIC DNA]</scope>
    <source>
        <strain evidence="5">Wonlab-2016</strain>
    </source>
</reference>
<evidence type="ECO:0000256" key="2">
    <source>
        <dbReference type="ARBA" id="ARBA00009265"/>
    </source>
</evidence>
<dbReference type="InterPro" id="IPR013633">
    <property type="entry name" value="NRDE-2"/>
</dbReference>
<comment type="subcellular location">
    <subcellularLocation>
        <location evidence="1">Nucleus</location>
    </subcellularLocation>
</comment>
<keyword evidence="3" id="KW-0539">Nucleus</keyword>
<dbReference type="GO" id="GO:0005634">
    <property type="term" value="C:nucleus"/>
    <property type="evidence" value="ECO:0007669"/>
    <property type="project" value="UniProtKB-SubCell"/>
</dbReference>
<comment type="similarity">
    <text evidence="2">Belongs to the NRDE2 family.</text>
</comment>
<proteinExistence type="inferred from homology"/>
<dbReference type="AlphaFoldDB" id="A0ABD0KPC6"/>